<dbReference type="GO" id="GO:0006420">
    <property type="term" value="P:arginyl-tRNA aminoacylation"/>
    <property type="evidence" value="ECO:0007669"/>
    <property type="project" value="InterPro"/>
</dbReference>
<dbReference type="GO" id="GO:0004814">
    <property type="term" value="F:arginine-tRNA ligase activity"/>
    <property type="evidence" value="ECO:0007669"/>
    <property type="project" value="InterPro"/>
</dbReference>
<dbReference type="Gene3D" id="3.40.50.620">
    <property type="entry name" value="HUPs"/>
    <property type="match status" value="1"/>
</dbReference>
<evidence type="ECO:0008006" key="4">
    <source>
        <dbReference type="Google" id="ProtNLM"/>
    </source>
</evidence>
<dbReference type="InterPro" id="IPR014729">
    <property type="entry name" value="Rossmann-like_a/b/a_fold"/>
</dbReference>
<dbReference type="Gene3D" id="3.30.1360.70">
    <property type="entry name" value="Arginyl tRNA synthetase N-terminal domain"/>
    <property type="match status" value="1"/>
</dbReference>
<dbReference type="EMBL" id="BART01017530">
    <property type="protein sequence ID" value="GAG78823.1"/>
    <property type="molecule type" value="Genomic_DNA"/>
</dbReference>
<evidence type="ECO:0000259" key="2">
    <source>
        <dbReference type="Pfam" id="PF03485"/>
    </source>
</evidence>
<reference evidence="3" key="1">
    <citation type="journal article" date="2014" name="Front. Microbiol.">
        <title>High frequency of phylogenetically diverse reductive dehalogenase-homologous genes in deep subseafloor sedimentary metagenomes.</title>
        <authorList>
            <person name="Kawai M."/>
            <person name="Futagami T."/>
            <person name="Toyoda A."/>
            <person name="Takaki Y."/>
            <person name="Nishi S."/>
            <person name="Hori S."/>
            <person name="Arai W."/>
            <person name="Tsubouchi T."/>
            <person name="Morono Y."/>
            <person name="Uchiyama I."/>
            <person name="Ito T."/>
            <person name="Fujiyama A."/>
            <person name="Inagaki F."/>
            <person name="Takami H."/>
        </authorList>
    </citation>
    <scope>NUCLEOTIDE SEQUENCE</scope>
    <source>
        <strain evidence="3">Expedition CK06-06</strain>
    </source>
</reference>
<comment type="caution">
    <text evidence="3">The sequence shown here is derived from an EMBL/GenBank/DDBJ whole genome shotgun (WGS) entry which is preliminary data.</text>
</comment>
<dbReference type="Pfam" id="PF03485">
    <property type="entry name" value="Arg_tRNA_synt_N"/>
    <property type="match status" value="1"/>
</dbReference>
<organism evidence="3">
    <name type="scientific">marine sediment metagenome</name>
    <dbReference type="NCBI Taxonomy" id="412755"/>
    <lineage>
        <taxon>unclassified sequences</taxon>
        <taxon>metagenomes</taxon>
        <taxon>ecological metagenomes</taxon>
    </lineage>
</organism>
<name>X1B3N9_9ZZZZ</name>
<dbReference type="GO" id="GO:0005737">
    <property type="term" value="C:cytoplasm"/>
    <property type="evidence" value="ECO:0007669"/>
    <property type="project" value="InterPro"/>
</dbReference>
<feature type="non-terminal residue" evidence="3">
    <location>
        <position position="299"/>
    </location>
</feature>
<evidence type="ECO:0000313" key="3">
    <source>
        <dbReference type="EMBL" id="GAG78823.1"/>
    </source>
</evidence>
<dbReference type="PRINTS" id="PR01038">
    <property type="entry name" value="TRNASYNTHARG"/>
</dbReference>
<dbReference type="InterPro" id="IPR035684">
    <property type="entry name" value="ArgRS_core"/>
</dbReference>
<accession>X1B3N9</accession>
<dbReference type="PANTHER" id="PTHR11956:SF5">
    <property type="entry name" value="ARGININE--TRNA LIGASE, CYTOPLASMIC"/>
    <property type="match status" value="1"/>
</dbReference>
<dbReference type="AlphaFoldDB" id="X1B3N9"/>
<feature type="domain" description="Arginyl tRNA synthetase N-terminal" evidence="2">
    <location>
        <begin position="1"/>
        <end position="32"/>
    </location>
</feature>
<evidence type="ECO:0000259" key="1">
    <source>
        <dbReference type="Pfam" id="PF00750"/>
    </source>
</evidence>
<dbReference type="Pfam" id="PF00750">
    <property type="entry name" value="tRNA-synt_1d"/>
    <property type="match status" value="1"/>
</dbReference>
<dbReference type="InterPro" id="IPR001278">
    <property type="entry name" value="Arg-tRNA-ligase"/>
</dbReference>
<dbReference type="InterPro" id="IPR005148">
    <property type="entry name" value="Arg-tRNA-synth_N"/>
</dbReference>
<dbReference type="GO" id="GO:0005524">
    <property type="term" value="F:ATP binding"/>
    <property type="evidence" value="ECO:0007669"/>
    <property type="project" value="InterPro"/>
</dbReference>
<dbReference type="PANTHER" id="PTHR11956">
    <property type="entry name" value="ARGINYL-TRNA SYNTHETASE"/>
    <property type="match status" value="1"/>
</dbReference>
<dbReference type="SUPFAM" id="SSF52374">
    <property type="entry name" value="Nucleotidylyl transferase"/>
    <property type="match status" value="1"/>
</dbReference>
<sequence>PKEIAQKLVKELPLPDFIEQIEAIGPYLNFKLKPSIVLENVFELKEDYGRIYEVVKEKKWSPLRIVIEYPSTNTNKPLHVGHIRNMLIGRSMANLFRYKKHEVFEVNLSNDRGIHICRSMLAYKKWGEDQEPTKKSDHFVGDFYVKFGEMEKKDESLINEAYDLLRLWESEDPETRMLWEKMRRWALEGFEETYKKLDVQFVKEYEESEIYTGGRDIILDNLEKGIFKKTEDGAVYADLEEENGLPNKVLLRRDGTALYITQDIYLAFLKKHDFKYDKSLYVVASEQDLYFKQLFTVLE</sequence>
<feature type="domain" description="Arginyl-tRNA synthetase catalytic core" evidence="1">
    <location>
        <begin position="64"/>
        <end position="298"/>
    </location>
</feature>
<proteinExistence type="predicted"/>
<feature type="non-terminal residue" evidence="3">
    <location>
        <position position="1"/>
    </location>
</feature>
<dbReference type="InterPro" id="IPR036695">
    <property type="entry name" value="Arg-tRNA-synth_N_sf"/>
</dbReference>
<gene>
    <name evidence="3" type="ORF">S01H4_33337</name>
</gene>
<dbReference type="SUPFAM" id="SSF55190">
    <property type="entry name" value="Arginyl-tRNA synthetase (ArgRS), N-terminal 'additional' domain"/>
    <property type="match status" value="1"/>
</dbReference>
<protein>
    <recommendedName>
        <fullName evidence="4">Arginine--tRNA ligase</fullName>
    </recommendedName>
</protein>